<evidence type="ECO:0000256" key="2">
    <source>
        <dbReference type="ARBA" id="ARBA00012701"/>
    </source>
</evidence>
<dbReference type="InterPro" id="IPR001447">
    <property type="entry name" value="Arylamine_N-AcTrfase"/>
</dbReference>
<keyword evidence="3 5" id="KW-0808">Transferase</keyword>
<dbReference type="GeneTree" id="ENSGT00390000012054"/>
<name>A0AAY4AC18_9TELE</name>
<dbReference type="Ensembl" id="ENSDCDT00010006613.1">
    <property type="protein sequence ID" value="ENSDCDP00010006399.1"/>
    <property type="gene ID" value="ENSDCDG00010002762.1"/>
</dbReference>
<protein>
    <recommendedName>
        <fullName evidence="2">arylamine N-acetyltransferase</fullName>
        <ecNumber evidence="2">2.3.1.5</ecNumber>
    </recommendedName>
</protein>
<evidence type="ECO:0000256" key="1">
    <source>
        <dbReference type="ARBA" id="ARBA00006547"/>
    </source>
</evidence>
<dbReference type="InterPro" id="IPR038765">
    <property type="entry name" value="Papain-like_cys_pep_sf"/>
</dbReference>
<keyword evidence="4 5" id="KW-0012">Acyltransferase</keyword>
<dbReference type="Proteomes" id="UP000694580">
    <property type="component" value="Chromosome 2"/>
</dbReference>
<dbReference type="EC" id="2.3.1.5" evidence="2"/>
<evidence type="ECO:0000256" key="3">
    <source>
        <dbReference type="ARBA" id="ARBA00022679"/>
    </source>
</evidence>
<sequence>MDVAAYLSRIGCSGPLVPSLETLLCVHRSHVSTVPFENLTLHSGGKVKLDLPWLYEKIVVQRRGGFCYETNGLFSWLLSQLGFSVTVLAGQVMNRFTHLYGPPFDHFIIMVTLEGQRWLCDVGFGACFELPLSLDTDGLQKQNHGVFRVRQQGEFFFLETKAEEQGEKRAGSGDWLELYKFTFTPRKFDDFRDMCEYHQTSPNSLFYCKSLCSLLLPHGRITYIGYKLVSTSYPTEAGQDIMKNETELSEEEIPRVLNEKFGIVLPAPLLPKDDDILIKKYH</sequence>
<evidence type="ECO:0000313" key="7">
    <source>
        <dbReference type="Proteomes" id="UP000694580"/>
    </source>
</evidence>
<reference evidence="6 7" key="1">
    <citation type="submission" date="2020-06" db="EMBL/GenBank/DDBJ databases">
        <authorList>
            <consortium name="Wellcome Sanger Institute Data Sharing"/>
        </authorList>
    </citation>
    <scope>NUCLEOTIDE SEQUENCE [LARGE SCALE GENOMIC DNA]</scope>
</reference>
<dbReference type="Gene3D" id="3.30.2140.20">
    <property type="match status" value="1"/>
</dbReference>
<accession>A0AAY4AC18</accession>
<dbReference type="InterPro" id="IPR053710">
    <property type="entry name" value="Arylamine_NAT_domain_sf"/>
</dbReference>
<dbReference type="FunFam" id="3.30.2140.20:FF:000001">
    <property type="entry name" value="Arylamine N-acetyltransferase 1"/>
    <property type="match status" value="1"/>
</dbReference>
<keyword evidence="7" id="KW-1185">Reference proteome</keyword>
<evidence type="ECO:0000256" key="4">
    <source>
        <dbReference type="ARBA" id="ARBA00023315"/>
    </source>
</evidence>
<comment type="similarity">
    <text evidence="1 5">Belongs to the arylamine N-acetyltransferase family.</text>
</comment>
<dbReference type="PRINTS" id="PR01543">
    <property type="entry name" value="ANATRNSFRASE"/>
</dbReference>
<evidence type="ECO:0000313" key="6">
    <source>
        <dbReference type="Ensembl" id="ENSDCDP00010006399.1"/>
    </source>
</evidence>
<dbReference type="AlphaFoldDB" id="A0AAY4AC18"/>
<dbReference type="PANTHER" id="PTHR11786">
    <property type="entry name" value="N-HYDROXYARYLAMINE O-ACETYLTRANSFERASE"/>
    <property type="match status" value="1"/>
</dbReference>
<organism evidence="6 7">
    <name type="scientific">Denticeps clupeoides</name>
    <name type="common">denticle herring</name>
    <dbReference type="NCBI Taxonomy" id="299321"/>
    <lineage>
        <taxon>Eukaryota</taxon>
        <taxon>Metazoa</taxon>
        <taxon>Chordata</taxon>
        <taxon>Craniata</taxon>
        <taxon>Vertebrata</taxon>
        <taxon>Euteleostomi</taxon>
        <taxon>Actinopterygii</taxon>
        <taxon>Neopterygii</taxon>
        <taxon>Teleostei</taxon>
        <taxon>Clupei</taxon>
        <taxon>Clupeiformes</taxon>
        <taxon>Denticipitoidei</taxon>
        <taxon>Denticipitidae</taxon>
        <taxon>Denticeps</taxon>
    </lineage>
</organism>
<dbReference type="Pfam" id="PF00797">
    <property type="entry name" value="Acetyltransf_2"/>
    <property type="match status" value="1"/>
</dbReference>
<reference evidence="6" key="2">
    <citation type="submission" date="2025-08" db="UniProtKB">
        <authorList>
            <consortium name="Ensembl"/>
        </authorList>
    </citation>
    <scope>IDENTIFICATION</scope>
</reference>
<dbReference type="SUPFAM" id="SSF54001">
    <property type="entry name" value="Cysteine proteinases"/>
    <property type="match status" value="1"/>
</dbReference>
<dbReference type="GO" id="GO:0004060">
    <property type="term" value="F:arylamine N-acetyltransferase activity"/>
    <property type="evidence" value="ECO:0007669"/>
    <property type="project" value="UniProtKB-EC"/>
</dbReference>
<dbReference type="PANTHER" id="PTHR11786:SF3">
    <property type="entry name" value="ARYLAMINE N-ACETYLTRANSFERASE"/>
    <property type="match status" value="1"/>
</dbReference>
<evidence type="ECO:0000256" key="5">
    <source>
        <dbReference type="RuleBase" id="RU003452"/>
    </source>
</evidence>
<proteinExistence type="inferred from homology"/>
<reference evidence="6" key="3">
    <citation type="submission" date="2025-09" db="UniProtKB">
        <authorList>
            <consortium name="Ensembl"/>
        </authorList>
    </citation>
    <scope>IDENTIFICATION</scope>
</reference>